<dbReference type="UniPathway" id="UPA00035">
    <property type="reaction ID" value="UER00042"/>
</dbReference>
<gene>
    <name evidence="10" type="ORF">PICMEDRAFT_71533</name>
</gene>
<evidence type="ECO:0000259" key="9">
    <source>
        <dbReference type="Pfam" id="PF00697"/>
    </source>
</evidence>
<keyword evidence="5" id="KW-0028">Amino-acid biosynthesis</keyword>
<evidence type="ECO:0000256" key="8">
    <source>
        <dbReference type="ARBA" id="ARBA00023235"/>
    </source>
</evidence>
<dbReference type="RefSeq" id="XP_019018574.1">
    <property type="nucleotide sequence ID" value="XM_019163945.1"/>
</dbReference>
<dbReference type="GeneID" id="30180632"/>
<dbReference type="SUPFAM" id="SSF51366">
    <property type="entry name" value="Ribulose-phoshate binding barrel"/>
    <property type="match status" value="1"/>
</dbReference>
<dbReference type="Gene3D" id="3.20.20.70">
    <property type="entry name" value="Aldolase class I"/>
    <property type="match status" value="1"/>
</dbReference>
<reference evidence="10 11" key="1">
    <citation type="journal article" date="2016" name="Proc. Natl. Acad. Sci. U.S.A.">
        <title>Comparative genomics of biotechnologically important yeasts.</title>
        <authorList>
            <person name="Riley R."/>
            <person name="Haridas S."/>
            <person name="Wolfe K.H."/>
            <person name="Lopes M.R."/>
            <person name="Hittinger C.T."/>
            <person name="Goeker M."/>
            <person name="Salamov A.A."/>
            <person name="Wisecaver J.H."/>
            <person name="Long T.M."/>
            <person name="Calvey C.H."/>
            <person name="Aerts A.L."/>
            <person name="Barry K.W."/>
            <person name="Choi C."/>
            <person name="Clum A."/>
            <person name="Coughlan A.Y."/>
            <person name="Deshpande S."/>
            <person name="Douglass A.P."/>
            <person name="Hanson S.J."/>
            <person name="Klenk H.-P."/>
            <person name="LaButti K.M."/>
            <person name="Lapidus A."/>
            <person name="Lindquist E.A."/>
            <person name="Lipzen A.M."/>
            <person name="Meier-Kolthoff J.P."/>
            <person name="Ohm R.A."/>
            <person name="Otillar R.P."/>
            <person name="Pangilinan J.L."/>
            <person name="Peng Y."/>
            <person name="Rokas A."/>
            <person name="Rosa C.A."/>
            <person name="Scheuner C."/>
            <person name="Sibirny A.A."/>
            <person name="Slot J.C."/>
            <person name="Stielow J.B."/>
            <person name="Sun H."/>
            <person name="Kurtzman C.P."/>
            <person name="Blackwell M."/>
            <person name="Grigoriev I.V."/>
            <person name="Jeffries T.W."/>
        </authorList>
    </citation>
    <scope>NUCLEOTIDE SEQUENCE [LARGE SCALE GENOMIC DNA]</scope>
    <source>
        <strain evidence="10 11">NRRL Y-2026</strain>
    </source>
</reference>
<dbReference type="CDD" id="cd00405">
    <property type="entry name" value="PRAI"/>
    <property type="match status" value="1"/>
</dbReference>
<keyword evidence="8" id="KW-0413">Isomerase</keyword>
<dbReference type="STRING" id="763406.A0A1E3NMV9"/>
<dbReference type="GO" id="GO:0000162">
    <property type="term" value="P:L-tryptophan biosynthetic process"/>
    <property type="evidence" value="ECO:0007669"/>
    <property type="project" value="UniProtKB-UniPathway"/>
</dbReference>
<evidence type="ECO:0000313" key="11">
    <source>
        <dbReference type="Proteomes" id="UP000094455"/>
    </source>
</evidence>
<keyword evidence="6" id="KW-0822">Tryptophan biosynthesis</keyword>
<comment type="pathway">
    <text evidence="1">Amino-acid biosynthesis; L-tryptophan biosynthesis; L-tryptophan from chorismate: step 3/5.</text>
</comment>
<evidence type="ECO:0000313" key="10">
    <source>
        <dbReference type="EMBL" id="ODQ47461.1"/>
    </source>
</evidence>
<dbReference type="Pfam" id="PF00697">
    <property type="entry name" value="PRAI"/>
    <property type="match status" value="1"/>
</dbReference>
<dbReference type="OrthoDB" id="524799at2759"/>
<dbReference type="PANTHER" id="PTHR42894:SF1">
    <property type="entry name" value="N-(5'-PHOSPHORIBOSYL)ANTHRANILATE ISOMERASE"/>
    <property type="match status" value="1"/>
</dbReference>
<evidence type="ECO:0000256" key="3">
    <source>
        <dbReference type="ARBA" id="ARBA00012572"/>
    </source>
</evidence>
<keyword evidence="7" id="KW-0057">Aromatic amino acid biosynthesis</keyword>
<dbReference type="Proteomes" id="UP000094455">
    <property type="component" value="Unassembled WGS sequence"/>
</dbReference>
<accession>A0A1E3NMV9</accession>
<dbReference type="AlphaFoldDB" id="A0A1E3NMV9"/>
<dbReference type="EC" id="5.3.1.24" evidence="3"/>
<evidence type="ECO:0000256" key="6">
    <source>
        <dbReference type="ARBA" id="ARBA00022822"/>
    </source>
</evidence>
<feature type="domain" description="N-(5'phosphoribosyl) anthranilate isomerase (PRAI)" evidence="9">
    <location>
        <begin position="71"/>
        <end position="238"/>
    </location>
</feature>
<name>A0A1E3NMV9_9ASCO</name>
<organism evidence="10 11">
    <name type="scientific">Pichia membranifaciens NRRL Y-2026</name>
    <dbReference type="NCBI Taxonomy" id="763406"/>
    <lineage>
        <taxon>Eukaryota</taxon>
        <taxon>Fungi</taxon>
        <taxon>Dikarya</taxon>
        <taxon>Ascomycota</taxon>
        <taxon>Saccharomycotina</taxon>
        <taxon>Pichiomycetes</taxon>
        <taxon>Pichiales</taxon>
        <taxon>Pichiaceae</taxon>
        <taxon>Pichia</taxon>
    </lineage>
</organism>
<dbReference type="GO" id="GO:0004640">
    <property type="term" value="F:phosphoribosylanthranilate isomerase activity"/>
    <property type="evidence" value="ECO:0007669"/>
    <property type="project" value="UniProtKB-EC"/>
</dbReference>
<comment type="similarity">
    <text evidence="2">Belongs to the TrpF family.</text>
</comment>
<dbReference type="HAMAP" id="MF_00135">
    <property type="entry name" value="PRAI"/>
    <property type="match status" value="1"/>
</dbReference>
<evidence type="ECO:0000256" key="1">
    <source>
        <dbReference type="ARBA" id="ARBA00004664"/>
    </source>
</evidence>
<dbReference type="InterPro" id="IPR044643">
    <property type="entry name" value="TrpF_fam"/>
</dbReference>
<dbReference type="InterPro" id="IPR011060">
    <property type="entry name" value="RibuloseP-bd_barrel"/>
</dbReference>
<proteinExistence type="inferred from homology"/>
<evidence type="ECO:0000256" key="2">
    <source>
        <dbReference type="ARBA" id="ARBA00007571"/>
    </source>
</evidence>
<evidence type="ECO:0000256" key="7">
    <source>
        <dbReference type="ARBA" id="ARBA00023141"/>
    </source>
</evidence>
<protein>
    <recommendedName>
        <fullName evidence="4">N-(5'-phosphoribosyl)anthranilate isomerase</fullName>
        <ecNumber evidence="3">5.3.1.24</ecNumber>
    </recommendedName>
</protein>
<evidence type="ECO:0000256" key="4">
    <source>
        <dbReference type="ARBA" id="ARBA00022272"/>
    </source>
</evidence>
<evidence type="ECO:0000256" key="5">
    <source>
        <dbReference type="ARBA" id="ARBA00022605"/>
    </source>
</evidence>
<dbReference type="PANTHER" id="PTHR42894">
    <property type="entry name" value="N-(5'-PHOSPHORIBOSYL)ANTHRANILATE ISOMERASE"/>
    <property type="match status" value="1"/>
</dbReference>
<dbReference type="EMBL" id="KV454002">
    <property type="protein sequence ID" value="ODQ47461.1"/>
    <property type="molecule type" value="Genomic_DNA"/>
</dbReference>
<dbReference type="InterPro" id="IPR001240">
    <property type="entry name" value="PRAI_dom"/>
</dbReference>
<sequence length="252" mass="27033">MVQKIVKVCGIKSEEAANTAIVSGASLLGTILVPNRARTVEADTARRISKLCYEKRVEKKSRFVSSKDLLQHARTLEATGPQWFEEVCETITENGPYLVGVFRNQPLEDVIRISDELGVDVVQLHGSEDVDAFVAALELPVIPRFVLSKPGIENALSTHKFLLPLFDSEQGGEGKLVDWRDAARFGGDLNGRYILAGGLTPENVGAALAVGGCYGVDVSGGVETEGHKDMAKIEAFVGNARKAEAVKAGQAV</sequence>
<dbReference type="InterPro" id="IPR013785">
    <property type="entry name" value="Aldolase_TIM"/>
</dbReference>
<keyword evidence="11" id="KW-1185">Reference proteome</keyword>